<organism evidence="2 3">
    <name type="scientific">Effusibacillus consociatus</name>
    <dbReference type="NCBI Taxonomy" id="1117041"/>
    <lineage>
        <taxon>Bacteria</taxon>
        <taxon>Bacillati</taxon>
        <taxon>Bacillota</taxon>
        <taxon>Bacilli</taxon>
        <taxon>Bacillales</taxon>
        <taxon>Alicyclobacillaceae</taxon>
        <taxon>Effusibacillus</taxon>
    </lineage>
</organism>
<dbReference type="EMBL" id="JBHSHC010000112">
    <property type="protein sequence ID" value="MFC4768659.1"/>
    <property type="molecule type" value="Genomic_DNA"/>
</dbReference>
<protein>
    <submittedName>
        <fullName evidence="2">Sugar phosphate isomerase/epimerase family protein</fullName>
    </submittedName>
</protein>
<dbReference type="SUPFAM" id="SSF51658">
    <property type="entry name" value="Xylose isomerase-like"/>
    <property type="match status" value="1"/>
</dbReference>
<dbReference type="InterPro" id="IPR050312">
    <property type="entry name" value="IolE/XylAMocC-like"/>
</dbReference>
<dbReference type="PANTHER" id="PTHR12110:SF21">
    <property type="entry name" value="XYLOSE ISOMERASE-LIKE TIM BARREL DOMAIN-CONTAINING PROTEIN"/>
    <property type="match status" value="1"/>
</dbReference>
<sequence length="320" mass="35849">MKLGVFVARVFKDLPFEEMLDFVKSWGVEAVEFGTGNYPGDIFVKPAQLLADGGKQKGFLHAVESRGMFISAFSVHGNPLHPNRTIAREHHQTLIRTIDLAQQMGVPVVNCFSGNPGAPDSTLYPNFAYLYWPPEYPEILQWQWEQQVIPYWREVGRYAAQRGVNIGIEMHEGFTVHSPADVLRLREAVGEVIGAGFDASHLWTQGINPVEAVKILGFAGAIYHVSTKDMIFSEANMNLYGVLDPKPMDQPGFRSWYYRTIGYGHDLKTWADISSALRMVGYDYVLNIEQEDPLIDGLEGFTKAAGNLRGLIIRSPLAEK</sequence>
<evidence type="ECO:0000313" key="2">
    <source>
        <dbReference type="EMBL" id="MFC4768659.1"/>
    </source>
</evidence>
<gene>
    <name evidence="2" type="ORF">ACFO8Q_15045</name>
</gene>
<accession>A0ABV9Q476</accession>
<dbReference type="Gene3D" id="3.20.20.150">
    <property type="entry name" value="Divalent-metal-dependent TIM barrel enzymes"/>
    <property type="match status" value="1"/>
</dbReference>
<name>A0ABV9Q476_9BACL</name>
<evidence type="ECO:0000259" key="1">
    <source>
        <dbReference type="Pfam" id="PF01261"/>
    </source>
</evidence>
<feature type="domain" description="Xylose isomerase-like TIM barrel" evidence="1">
    <location>
        <begin position="20"/>
        <end position="294"/>
    </location>
</feature>
<evidence type="ECO:0000313" key="3">
    <source>
        <dbReference type="Proteomes" id="UP001596002"/>
    </source>
</evidence>
<dbReference type="RefSeq" id="WP_380026609.1">
    <property type="nucleotide sequence ID" value="NZ_JBHSHC010000112.1"/>
</dbReference>
<dbReference type="Proteomes" id="UP001596002">
    <property type="component" value="Unassembled WGS sequence"/>
</dbReference>
<dbReference type="InterPro" id="IPR013022">
    <property type="entry name" value="Xyl_isomerase-like_TIM-brl"/>
</dbReference>
<proteinExistence type="predicted"/>
<keyword evidence="3" id="KW-1185">Reference proteome</keyword>
<comment type="caution">
    <text evidence="2">The sequence shown here is derived from an EMBL/GenBank/DDBJ whole genome shotgun (WGS) entry which is preliminary data.</text>
</comment>
<dbReference type="InterPro" id="IPR036237">
    <property type="entry name" value="Xyl_isomerase-like_sf"/>
</dbReference>
<dbReference type="PANTHER" id="PTHR12110">
    <property type="entry name" value="HYDROXYPYRUVATE ISOMERASE"/>
    <property type="match status" value="1"/>
</dbReference>
<keyword evidence="2" id="KW-0413">Isomerase</keyword>
<reference evidence="3" key="1">
    <citation type="journal article" date="2019" name="Int. J. Syst. Evol. Microbiol.">
        <title>The Global Catalogue of Microorganisms (GCM) 10K type strain sequencing project: providing services to taxonomists for standard genome sequencing and annotation.</title>
        <authorList>
            <consortium name="The Broad Institute Genomics Platform"/>
            <consortium name="The Broad Institute Genome Sequencing Center for Infectious Disease"/>
            <person name="Wu L."/>
            <person name="Ma J."/>
        </authorList>
    </citation>
    <scope>NUCLEOTIDE SEQUENCE [LARGE SCALE GENOMIC DNA]</scope>
    <source>
        <strain evidence="3">WYCCWR 12678</strain>
    </source>
</reference>
<dbReference type="GO" id="GO:0016853">
    <property type="term" value="F:isomerase activity"/>
    <property type="evidence" value="ECO:0007669"/>
    <property type="project" value="UniProtKB-KW"/>
</dbReference>
<dbReference type="Pfam" id="PF01261">
    <property type="entry name" value="AP_endonuc_2"/>
    <property type="match status" value="1"/>
</dbReference>